<proteinExistence type="inferred from homology"/>
<evidence type="ECO:0000256" key="1">
    <source>
        <dbReference type="ARBA" id="ARBA00005417"/>
    </source>
</evidence>
<keyword evidence="2" id="KW-0813">Transport</keyword>
<keyword evidence="7" id="KW-1185">Reference proteome</keyword>
<dbReference type="SMART" id="SM00382">
    <property type="entry name" value="AAA"/>
    <property type="match status" value="1"/>
</dbReference>
<evidence type="ECO:0000259" key="5">
    <source>
        <dbReference type="PROSITE" id="PS50893"/>
    </source>
</evidence>
<dbReference type="PROSITE" id="PS00211">
    <property type="entry name" value="ABC_TRANSPORTER_1"/>
    <property type="match status" value="1"/>
</dbReference>
<accession>A0A1M6UHX0</accession>
<dbReference type="GO" id="GO:0005524">
    <property type="term" value="F:ATP binding"/>
    <property type="evidence" value="ECO:0007669"/>
    <property type="project" value="UniProtKB-KW"/>
</dbReference>
<dbReference type="Pfam" id="PF00005">
    <property type="entry name" value="ABC_tran"/>
    <property type="match status" value="1"/>
</dbReference>
<dbReference type="SUPFAM" id="SSF52540">
    <property type="entry name" value="P-loop containing nucleoside triphosphate hydrolases"/>
    <property type="match status" value="1"/>
</dbReference>
<sequence length="280" mass="31458">MIVLNEVTKKYQETLSVDKLSLHIANGEFFGLLGPNGAGKTTTIRMLTALTIPTAGNITINGQLVSRHNPSYKSQIGLVPQHINLEPELTVAENLYLHGILYGMKRSAIADKITELLEFADLTDKRQTLVNTLSGGMKRKVLIIRALMHSPQLLLLDEPTVGLDVFSRRRVWDLIKSLNTRGITILLTTHYLEEAEHLCSRIGLLKKGRLIMTGSIENLRDVVGPVVVERFVQDKTILHFFQEQAQALQFVSGLKEEFTIRQTSLEDVFVKMTEEKVDIN</sequence>
<protein>
    <submittedName>
        <fullName evidence="6">ABC-2 type transport system ATP-binding protein</fullName>
    </submittedName>
</protein>
<evidence type="ECO:0000256" key="2">
    <source>
        <dbReference type="ARBA" id="ARBA00022448"/>
    </source>
</evidence>
<dbReference type="InterPro" id="IPR027417">
    <property type="entry name" value="P-loop_NTPase"/>
</dbReference>
<dbReference type="STRING" id="1121421.SAMN02745123_02773"/>
<dbReference type="Gene3D" id="3.40.50.300">
    <property type="entry name" value="P-loop containing nucleotide triphosphate hydrolases"/>
    <property type="match status" value="1"/>
</dbReference>
<evidence type="ECO:0000256" key="3">
    <source>
        <dbReference type="ARBA" id="ARBA00022741"/>
    </source>
</evidence>
<dbReference type="Proteomes" id="UP000183997">
    <property type="component" value="Unassembled WGS sequence"/>
</dbReference>
<keyword evidence="4 6" id="KW-0067">ATP-binding</keyword>
<dbReference type="AlphaFoldDB" id="A0A1M6UHX0"/>
<dbReference type="PROSITE" id="PS50893">
    <property type="entry name" value="ABC_TRANSPORTER_2"/>
    <property type="match status" value="1"/>
</dbReference>
<reference evidence="7" key="1">
    <citation type="submission" date="2016-11" db="EMBL/GenBank/DDBJ databases">
        <authorList>
            <person name="Varghese N."/>
            <person name="Submissions S."/>
        </authorList>
    </citation>
    <scope>NUCLEOTIDE SEQUENCE [LARGE SCALE GENOMIC DNA]</scope>
    <source>
        <strain evidence="7">DSM 10349</strain>
    </source>
</reference>
<dbReference type="InterPro" id="IPR003439">
    <property type="entry name" value="ABC_transporter-like_ATP-bd"/>
</dbReference>
<feature type="domain" description="ABC transporter" evidence="5">
    <location>
        <begin position="2"/>
        <end position="232"/>
    </location>
</feature>
<gene>
    <name evidence="6" type="ORF">SAMN02745123_02773</name>
</gene>
<dbReference type="InterPro" id="IPR050763">
    <property type="entry name" value="ABC_transporter_ATP-binding"/>
</dbReference>
<dbReference type="PANTHER" id="PTHR42711:SF5">
    <property type="entry name" value="ABC TRANSPORTER ATP-BINDING PROTEIN NATA"/>
    <property type="match status" value="1"/>
</dbReference>
<dbReference type="InterPro" id="IPR017871">
    <property type="entry name" value="ABC_transporter-like_CS"/>
</dbReference>
<dbReference type="OrthoDB" id="9804819at2"/>
<evidence type="ECO:0000313" key="6">
    <source>
        <dbReference type="EMBL" id="SHK68769.1"/>
    </source>
</evidence>
<keyword evidence="3" id="KW-0547">Nucleotide-binding</keyword>
<name>A0A1M6UHX0_9FIRM</name>
<organism evidence="6 7">
    <name type="scientific">Desulforamulus aeronauticus DSM 10349</name>
    <dbReference type="NCBI Taxonomy" id="1121421"/>
    <lineage>
        <taxon>Bacteria</taxon>
        <taxon>Bacillati</taxon>
        <taxon>Bacillota</taxon>
        <taxon>Clostridia</taxon>
        <taxon>Eubacteriales</taxon>
        <taxon>Peptococcaceae</taxon>
        <taxon>Desulforamulus</taxon>
    </lineage>
</organism>
<comment type="similarity">
    <text evidence="1">Belongs to the ABC transporter superfamily.</text>
</comment>
<dbReference type="PANTHER" id="PTHR42711">
    <property type="entry name" value="ABC TRANSPORTER ATP-BINDING PROTEIN"/>
    <property type="match status" value="1"/>
</dbReference>
<evidence type="ECO:0000313" key="7">
    <source>
        <dbReference type="Proteomes" id="UP000183997"/>
    </source>
</evidence>
<evidence type="ECO:0000256" key="4">
    <source>
        <dbReference type="ARBA" id="ARBA00022840"/>
    </source>
</evidence>
<dbReference type="GO" id="GO:0016887">
    <property type="term" value="F:ATP hydrolysis activity"/>
    <property type="evidence" value="ECO:0007669"/>
    <property type="project" value="InterPro"/>
</dbReference>
<dbReference type="EMBL" id="FRAR01000020">
    <property type="protein sequence ID" value="SHK68769.1"/>
    <property type="molecule type" value="Genomic_DNA"/>
</dbReference>
<dbReference type="InterPro" id="IPR003593">
    <property type="entry name" value="AAA+_ATPase"/>
</dbReference>